<evidence type="ECO:0000256" key="4">
    <source>
        <dbReference type="ARBA" id="ARBA00022989"/>
    </source>
</evidence>
<organism evidence="9 10">
    <name type="scientific">Rhodoblastus sphagnicola</name>
    <dbReference type="NCBI Taxonomy" id="333368"/>
    <lineage>
        <taxon>Bacteria</taxon>
        <taxon>Pseudomonadati</taxon>
        <taxon>Pseudomonadota</taxon>
        <taxon>Alphaproteobacteria</taxon>
        <taxon>Hyphomicrobiales</taxon>
        <taxon>Rhodoblastaceae</taxon>
        <taxon>Rhodoblastus</taxon>
    </lineage>
</organism>
<evidence type="ECO:0000259" key="8">
    <source>
        <dbReference type="Pfam" id="PF00361"/>
    </source>
</evidence>
<keyword evidence="10" id="KW-1185">Reference proteome</keyword>
<dbReference type="Proteomes" id="UP000239089">
    <property type="component" value="Unassembled WGS sequence"/>
</dbReference>
<name>A0A2S6MWK7_9HYPH</name>
<dbReference type="Pfam" id="PF00361">
    <property type="entry name" value="Proton_antipo_M"/>
    <property type="match status" value="1"/>
</dbReference>
<comment type="caution">
    <text evidence="9">The sequence shown here is derived from an EMBL/GenBank/DDBJ whole genome shotgun (WGS) entry which is preliminary data.</text>
</comment>
<proteinExistence type="predicted"/>
<evidence type="ECO:0000256" key="5">
    <source>
        <dbReference type="ARBA" id="ARBA00023002"/>
    </source>
</evidence>
<dbReference type="NCBIfam" id="NF005045">
    <property type="entry name" value="PRK06458.1-5"/>
    <property type="match status" value="1"/>
</dbReference>
<evidence type="ECO:0000256" key="1">
    <source>
        <dbReference type="ARBA" id="ARBA00004651"/>
    </source>
</evidence>
<keyword evidence="3 7" id="KW-0812">Transmembrane</keyword>
<keyword evidence="2" id="KW-1003">Cell membrane</keyword>
<dbReference type="AlphaFoldDB" id="A0A2S6MWK7"/>
<reference evidence="9 10" key="1">
    <citation type="journal article" date="2018" name="Arch. Microbiol.">
        <title>New insights into the metabolic potential of the phototrophic purple bacterium Rhodopila globiformis DSM 161(T) from its draft genome sequence and evidence for a vanadium-dependent nitrogenase.</title>
        <authorList>
            <person name="Imhoff J.F."/>
            <person name="Rahn T."/>
            <person name="Kunzel S."/>
            <person name="Neulinger S.C."/>
        </authorList>
    </citation>
    <scope>NUCLEOTIDE SEQUENCE [LARGE SCALE GENOMIC DNA]</scope>
    <source>
        <strain evidence="9 10">DSM 16996</strain>
    </source>
</reference>
<evidence type="ECO:0000256" key="3">
    <source>
        <dbReference type="ARBA" id="ARBA00022692"/>
    </source>
</evidence>
<keyword evidence="5" id="KW-0560">Oxidoreductase</keyword>
<dbReference type="PRINTS" id="PR01434">
    <property type="entry name" value="NADHDHGNASE5"/>
</dbReference>
<evidence type="ECO:0000256" key="7">
    <source>
        <dbReference type="RuleBase" id="RU000320"/>
    </source>
</evidence>
<dbReference type="InterPro" id="IPR052175">
    <property type="entry name" value="ComplexI-like_HydComp"/>
</dbReference>
<evidence type="ECO:0000313" key="9">
    <source>
        <dbReference type="EMBL" id="PPQ26742.1"/>
    </source>
</evidence>
<dbReference type="EMBL" id="NHSJ01000131">
    <property type="protein sequence ID" value="PPQ26742.1"/>
    <property type="molecule type" value="Genomic_DNA"/>
</dbReference>
<dbReference type="GO" id="GO:0005886">
    <property type="term" value="C:plasma membrane"/>
    <property type="evidence" value="ECO:0007669"/>
    <property type="project" value="UniProtKB-SubCell"/>
</dbReference>
<dbReference type="NCBIfam" id="NF005043">
    <property type="entry name" value="PRK06458.1-3"/>
    <property type="match status" value="1"/>
</dbReference>
<accession>A0A2S6MWK7</accession>
<evidence type="ECO:0000256" key="2">
    <source>
        <dbReference type="ARBA" id="ARBA00022475"/>
    </source>
</evidence>
<dbReference type="PANTHER" id="PTHR42682:SF5">
    <property type="entry name" value="HYDROGENASE-4 COMPONENT F"/>
    <property type="match status" value="1"/>
</dbReference>
<feature type="domain" description="NADH:quinone oxidoreductase/Mrp antiporter transmembrane" evidence="8">
    <location>
        <begin position="131"/>
        <end position="423"/>
    </location>
</feature>
<keyword evidence="4" id="KW-1133">Transmembrane helix</keyword>
<keyword evidence="6" id="KW-0472">Membrane</keyword>
<dbReference type="RefSeq" id="WP_104510321.1">
    <property type="nucleotide sequence ID" value="NZ_JACIGC010000020.1"/>
</dbReference>
<dbReference type="InterPro" id="IPR001750">
    <property type="entry name" value="ND/Mrp_TM"/>
</dbReference>
<evidence type="ECO:0000313" key="10">
    <source>
        <dbReference type="Proteomes" id="UP000239089"/>
    </source>
</evidence>
<sequence>MSALVNALISVLLANNVYLLLLLPAVAAVALAFARGYRLSSRLNMAASGLTFLTALTLFAGQQATDRYFLVDDLNIVFVVLNTFVAFTTSVFSAGYIARELETGHLTQTHLRFYHTLYQALLGAMNLAFVANNIGLMWVAIEVATLTTVLMVGIYRTDRSLEAAWKYFILGSVGIALALFGTILIYMAARPVIGEGLNGMVWTVLISRVADFDPALLNLAFVFLLLGYGTKVGLAPMYAWLPDAHAEGPTPISAILSGSLLNVALYAVLRFKLLMAANSNAIAPGPLMAALGLLSLVFAGFMLYRRSDIKRMFAYSSIEHMGIIAFAFGMGGALANFAGLLHMTMHSLTKSAIFFAVGQIAQAKGTKKIADIRGLTVTHPFLGWGLVVAMAALAGMPPTGVFTSEFLIVSSTIARAPLLALPLVIGLLVAFGALMWRLHGFAFGEPTENVAPVKASSLPLAAHLALVLVAGLYLPQPLVLWFQHVAAMLG</sequence>
<dbReference type="OrthoDB" id="9768329at2"/>
<protein>
    <submittedName>
        <fullName evidence="9">Hydrogenase 4 subunit F</fullName>
    </submittedName>
</protein>
<comment type="subcellular location">
    <subcellularLocation>
        <location evidence="1">Cell membrane</location>
        <topology evidence="1">Multi-pass membrane protein</topology>
    </subcellularLocation>
    <subcellularLocation>
        <location evidence="7">Membrane</location>
        <topology evidence="7">Multi-pass membrane protein</topology>
    </subcellularLocation>
</comment>
<gene>
    <name evidence="9" type="ORF">CCR94_21810</name>
</gene>
<dbReference type="PANTHER" id="PTHR42682">
    <property type="entry name" value="HYDROGENASE-4 COMPONENT F"/>
    <property type="match status" value="1"/>
</dbReference>
<dbReference type="GO" id="GO:0016491">
    <property type="term" value="F:oxidoreductase activity"/>
    <property type="evidence" value="ECO:0007669"/>
    <property type="project" value="UniProtKB-KW"/>
</dbReference>
<evidence type="ECO:0000256" key="6">
    <source>
        <dbReference type="ARBA" id="ARBA00023136"/>
    </source>
</evidence>